<protein>
    <recommendedName>
        <fullName evidence="6">EF-hand domain-containing protein</fullName>
    </recommendedName>
</protein>
<dbReference type="EMBL" id="CAJNOK010003110">
    <property type="protein sequence ID" value="CAF0888315.1"/>
    <property type="molecule type" value="Genomic_DNA"/>
</dbReference>
<gene>
    <name evidence="2" type="ORF">GPM918_LOCUS28938</name>
    <name evidence="1" type="ORF">OVA965_LOCUS8990</name>
    <name evidence="4" type="ORF">SRO942_LOCUS29473</name>
    <name evidence="3" type="ORF">TMI583_LOCUS8986</name>
</gene>
<evidence type="ECO:0008006" key="6">
    <source>
        <dbReference type="Google" id="ProtNLM"/>
    </source>
</evidence>
<dbReference type="EMBL" id="CAJOBA010003111">
    <property type="protein sequence ID" value="CAF3670979.1"/>
    <property type="molecule type" value="Genomic_DNA"/>
</dbReference>
<sequence length="143" mass="16669">MDRDEKINKQEFQRLYQYASGSNRLTDHVFSTLDCHGSGKLSFEQFLIAIIILSQHAIPYYKIGYIINQNSRENQGKVSRLCGQKILEQLNSYYDVDVNLSDLWSQIDYCELDYVSISQFAQCISYHPVYKQYLCAYTESFGS</sequence>
<keyword evidence="5" id="KW-1185">Reference proteome</keyword>
<proteinExistence type="predicted"/>
<dbReference type="Gene3D" id="1.10.238.10">
    <property type="entry name" value="EF-hand"/>
    <property type="match status" value="1"/>
</dbReference>
<dbReference type="OrthoDB" id="114727at2759"/>
<evidence type="ECO:0000313" key="1">
    <source>
        <dbReference type="EMBL" id="CAF0888315.1"/>
    </source>
</evidence>
<dbReference type="InterPro" id="IPR011992">
    <property type="entry name" value="EF-hand-dom_pair"/>
</dbReference>
<dbReference type="Proteomes" id="UP000682733">
    <property type="component" value="Unassembled WGS sequence"/>
</dbReference>
<name>A0A815ED38_9BILA</name>
<dbReference type="Proteomes" id="UP000663829">
    <property type="component" value="Unassembled WGS sequence"/>
</dbReference>
<accession>A0A815ED38</accession>
<organism evidence="2 5">
    <name type="scientific">Didymodactylos carnosus</name>
    <dbReference type="NCBI Taxonomy" id="1234261"/>
    <lineage>
        <taxon>Eukaryota</taxon>
        <taxon>Metazoa</taxon>
        <taxon>Spiralia</taxon>
        <taxon>Gnathifera</taxon>
        <taxon>Rotifera</taxon>
        <taxon>Eurotatoria</taxon>
        <taxon>Bdelloidea</taxon>
        <taxon>Philodinida</taxon>
        <taxon>Philodinidae</taxon>
        <taxon>Didymodactylos</taxon>
    </lineage>
</organism>
<evidence type="ECO:0000313" key="5">
    <source>
        <dbReference type="Proteomes" id="UP000663829"/>
    </source>
</evidence>
<reference evidence="2" key="1">
    <citation type="submission" date="2021-02" db="EMBL/GenBank/DDBJ databases">
        <authorList>
            <person name="Nowell W R."/>
        </authorList>
    </citation>
    <scope>NUCLEOTIDE SEQUENCE</scope>
</reference>
<evidence type="ECO:0000313" key="2">
    <source>
        <dbReference type="EMBL" id="CAF1309818.1"/>
    </source>
</evidence>
<dbReference type="EMBL" id="CAJOBC010041834">
    <property type="protein sequence ID" value="CAF4146103.1"/>
    <property type="molecule type" value="Genomic_DNA"/>
</dbReference>
<dbReference type="AlphaFoldDB" id="A0A815ED38"/>
<dbReference type="EMBL" id="CAJNOQ010012877">
    <property type="protein sequence ID" value="CAF1309818.1"/>
    <property type="molecule type" value="Genomic_DNA"/>
</dbReference>
<dbReference type="Proteomes" id="UP000681722">
    <property type="component" value="Unassembled WGS sequence"/>
</dbReference>
<evidence type="ECO:0000313" key="4">
    <source>
        <dbReference type="EMBL" id="CAF4146103.1"/>
    </source>
</evidence>
<evidence type="ECO:0000313" key="3">
    <source>
        <dbReference type="EMBL" id="CAF3670979.1"/>
    </source>
</evidence>
<dbReference type="Proteomes" id="UP000677228">
    <property type="component" value="Unassembled WGS sequence"/>
</dbReference>
<dbReference type="SUPFAM" id="SSF47473">
    <property type="entry name" value="EF-hand"/>
    <property type="match status" value="1"/>
</dbReference>
<comment type="caution">
    <text evidence="2">The sequence shown here is derived from an EMBL/GenBank/DDBJ whole genome shotgun (WGS) entry which is preliminary data.</text>
</comment>